<comment type="catalytic activity">
    <reaction evidence="9">
        <text>Couples ATP hydrolysis with the unwinding of duplex DNA by translocating in the 3'-5' direction.</text>
        <dbReference type="EC" id="5.6.2.4"/>
    </reaction>
</comment>
<dbReference type="GO" id="GO:0016787">
    <property type="term" value="F:hydrolase activity"/>
    <property type="evidence" value="ECO:0007669"/>
    <property type="project" value="UniProtKB-KW"/>
</dbReference>
<comment type="similarity">
    <text evidence="1">Belongs to the helicase family. RecQ subfamily.</text>
</comment>
<dbReference type="InterPro" id="IPR001650">
    <property type="entry name" value="Helicase_C-like"/>
</dbReference>
<keyword evidence="4" id="KW-0378">Hydrolase</keyword>
<dbReference type="GO" id="GO:0005524">
    <property type="term" value="F:ATP binding"/>
    <property type="evidence" value="ECO:0007669"/>
    <property type="project" value="UniProtKB-KW"/>
</dbReference>
<protein>
    <recommendedName>
        <fullName evidence="11">ATP-dependent DNA helicase RecQ</fullName>
        <ecNumber evidence="10">5.6.2.4</ecNumber>
    </recommendedName>
    <alternativeName>
        <fullName evidence="12">DNA 3'-5' helicase RecQ</fullName>
    </alternativeName>
</protein>
<evidence type="ECO:0000256" key="12">
    <source>
        <dbReference type="ARBA" id="ARBA00044550"/>
    </source>
</evidence>
<feature type="domain" description="Helicase C-terminal" evidence="15">
    <location>
        <begin position="276"/>
        <end position="422"/>
    </location>
</feature>
<evidence type="ECO:0000256" key="5">
    <source>
        <dbReference type="ARBA" id="ARBA00022806"/>
    </source>
</evidence>
<evidence type="ECO:0000256" key="4">
    <source>
        <dbReference type="ARBA" id="ARBA00022801"/>
    </source>
</evidence>
<dbReference type="InterPro" id="IPR027417">
    <property type="entry name" value="P-loop_NTPase"/>
</dbReference>
<dbReference type="SMART" id="SM00490">
    <property type="entry name" value="HELICc"/>
    <property type="match status" value="1"/>
</dbReference>
<dbReference type="Pfam" id="PF16124">
    <property type="entry name" value="RecQ_Zn_bind"/>
    <property type="match status" value="1"/>
</dbReference>
<dbReference type="STRING" id="322095.HMPREF3185_01690"/>
<keyword evidence="3" id="KW-0547">Nucleotide-binding</keyword>
<evidence type="ECO:0000256" key="10">
    <source>
        <dbReference type="ARBA" id="ARBA00034808"/>
    </source>
</evidence>
<dbReference type="InterPro" id="IPR014001">
    <property type="entry name" value="Helicase_ATP-bd"/>
</dbReference>
<sequence>MRPTSTEDLEELLDPDPSADDPIIEHHELWPEDLFDEDPLSISPVTPGHDPRPGVADSDLSPEEVLERYWGYSAFRPLQREIVQAALDGRDTLGLMPTGGGKSITFQVPGLILPGLTLVITPLISLMKDQVDHLRARGIRATAIHSGMSQEKVQTALDNCLFGKYKFLYVSPERVGSERFQAWLHALTVSLIVIDECHCVCQWGYDFRPSYLELPKLRDQLPEVPILALTATATSEVVEDIKRVLHFRPGYAFYQKSFLRPNISYSIRRSDDKPAMMRFILSRVEGAAIIYCRNRQLCQTVSEALLAEGISATYYHAGLTYTEREMRQGRWMRGEVRVMVATNAFGMGIDKPDVRLVIHLTMPSSLEEYYQEAGRAGRDGEHSYAVAIVGSQDSRMLHRRLQDTFPEKEYIREVYDQICNFLAIGEGEGLDRTYDFDIELFIRRFHMRPVQTRHAIEIMQLAKWLEYHDDDSRSMLRFLIPSKELYQPHIGPDRLIRTILRSYTGLFSDYVSISEHDLSTLSGYSEDEVYTFLVALSRQGVLHYIPKKDIPRLHFLIRREDSQYLRIPYAAYQERRDKMSDRIGAVRTYIEEEETCRSRMLLAYFGETESSPCGACDVCLRKHPSGLHQYIIDAVGEELERSFLDTSAESYPVEKIIAALPYHPLDTMAAIRYWAGELSEGLEIDGSHLRRQMP</sequence>
<organism evidence="16 17">
    <name type="scientific">Porphyromonas somerae</name>
    <dbReference type="NCBI Taxonomy" id="322095"/>
    <lineage>
        <taxon>Bacteria</taxon>
        <taxon>Pseudomonadati</taxon>
        <taxon>Bacteroidota</taxon>
        <taxon>Bacteroidia</taxon>
        <taxon>Bacteroidales</taxon>
        <taxon>Porphyromonadaceae</taxon>
        <taxon>Porphyromonas</taxon>
    </lineage>
</organism>
<dbReference type="AlphaFoldDB" id="A0A134B3I1"/>
<dbReference type="GO" id="GO:0046872">
    <property type="term" value="F:metal ion binding"/>
    <property type="evidence" value="ECO:0007669"/>
    <property type="project" value="UniProtKB-KW"/>
</dbReference>
<dbReference type="GO" id="GO:0030894">
    <property type="term" value="C:replisome"/>
    <property type="evidence" value="ECO:0007669"/>
    <property type="project" value="TreeGrafter"/>
</dbReference>
<evidence type="ECO:0000259" key="14">
    <source>
        <dbReference type="PROSITE" id="PS51192"/>
    </source>
</evidence>
<dbReference type="PATRIC" id="fig|322095.3.peg.1666"/>
<dbReference type="PROSITE" id="PS51194">
    <property type="entry name" value="HELICASE_CTER"/>
    <property type="match status" value="1"/>
</dbReference>
<evidence type="ECO:0000256" key="13">
    <source>
        <dbReference type="SAM" id="MobiDB-lite"/>
    </source>
</evidence>
<dbReference type="GO" id="GO:0006310">
    <property type="term" value="P:DNA recombination"/>
    <property type="evidence" value="ECO:0007669"/>
    <property type="project" value="InterPro"/>
</dbReference>
<evidence type="ECO:0000256" key="1">
    <source>
        <dbReference type="ARBA" id="ARBA00005446"/>
    </source>
</evidence>
<evidence type="ECO:0000256" key="3">
    <source>
        <dbReference type="ARBA" id="ARBA00022741"/>
    </source>
</evidence>
<dbReference type="GO" id="GO:0005737">
    <property type="term" value="C:cytoplasm"/>
    <property type="evidence" value="ECO:0007669"/>
    <property type="project" value="TreeGrafter"/>
</dbReference>
<evidence type="ECO:0000256" key="9">
    <source>
        <dbReference type="ARBA" id="ARBA00034617"/>
    </source>
</evidence>
<evidence type="ECO:0000256" key="7">
    <source>
        <dbReference type="ARBA" id="ARBA00023125"/>
    </source>
</evidence>
<evidence type="ECO:0000256" key="8">
    <source>
        <dbReference type="ARBA" id="ARBA00023235"/>
    </source>
</evidence>
<gene>
    <name evidence="16" type="ORF">HMPREF3185_01690</name>
</gene>
<dbReference type="Pfam" id="PF00271">
    <property type="entry name" value="Helicase_C"/>
    <property type="match status" value="1"/>
</dbReference>
<feature type="domain" description="Helicase ATP-binding" evidence="14">
    <location>
        <begin position="83"/>
        <end position="251"/>
    </location>
</feature>
<dbReference type="PANTHER" id="PTHR13710">
    <property type="entry name" value="DNA HELICASE RECQ FAMILY MEMBER"/>
    <property type="match status" value="1"/>
</dbReference>
<dbReference type="GO" id="GO:0009378">
    <property type="term" value="F:four-way junction helicase activity"/>
    <property type="evidence" value="ECO:0007669"/>
    <property type="project" value="TreeGrafter"/>
</dbReference>
<dbReference type="Pfam" id="PF00270">
    <property type="entry name" value="DEAD"/>
    <property type="match status" value="1"/>
</dbReference>
<evidence type="ECO:0000313" key="16">
    <source>
        <dbReference type="EMBL" id="KXB74482.1"/>
    </source>
</evidence>
<evidence type="ECO:0000259" key="15">
    <source>
        <dbReference type="PROSITE" id="PS51194"/>
    </source>
</evidence>
<accession>A0A134B3I1</accession>
<dbReference type="SMART" id="SM00487">
    <property type="entry name" value="DEXDc"/>
    <property type="match status" value="1"/>
</dbReference>
<dbReference type="EC" id="5.6.2.4" evidence="10"/>
<dbReference type="GO" id="GO:0043590">
    <property type="term" value="C:bacterial nucleoid"/>
    <property type="evidence" value="ECO:0007669"/>
    <property type="project" value="TreeGrafter"/>
</dbReference>
<feature type="region of interest" description="Disordered" evidence="13">
    <location>
        <begin position="1"/>
        <end position="59"/>
    </location>
</feature>
<dbReference type="GO" id="GO:0006281">
    <property type="term" value="P:DNA repair"/>
    <property type="evidence" value="ECO:0007669"/>
    <property type="project" value="TreeGrafter"/>
</dbReference>
<keyword evidence="6" id="KW-0067">ATP-binding</keyword>
<dbReference type="FunFam" id="3.40.50.300:FF:001389">
    <property type="entry name" value="ATP-dependent DNA helicase RecQ"/>
    <property type="match status" value="1"/>
</dbReference>
<dbReference type="OrthoDB" id="9763310at2"/>
<keyword evidence="17" id="KW-1185">Reference proteome</keyword>
<keyword evidence="5 16" id="KW-0347">Helicase</keyword>
<reference evidence="17" key="1">
    <citation type="submission" date="2016-01" db="EMBL/GenBank/DDBJ databases">
        <authorList>
            <person name="Mitreva M."/>
            <person name="Pepin K.H."/>
            <person name="Mihindukulasuriya K.A."/>
            <person name="Fulton R."/>
            <person name="Fronick C."/>
            <person name="O'Laughlin M."/>
            <person name="Miner T."/>
            <person name="Herter B."/>
            <person name="Rosa B.A."/>
            <person name="Cordes M."/>
            <person name="Tomlinson C."/>
            <person name="Wollam A."/>
            <person name="Palsikar V.B."/>
            <person name="Mardis E.R."/>
            <person name="Wilson R.K."/>
        </authorList>
    </citation>
    <scope>NUCLEOTIDE SEQUENCE [LARGE SCALE GENOMIC DNA]</scope>
    <source>
        <strain evidence="17">KA00683</strain>
    </source>
</reference>
<dbReference type="GO" id="GO:0003677">
    <property type="term" value="F:DNA binding"/>
    <property type="evidence" value="ECO:0007669"/>
    <property type="project" value="UniProtKB-KW"/>
</dbReference>
<proteinExistence type="inferred from homology"/>
<dbReference type="CDD" id="cd17920">
    <property type="entry name" value="DEXHc_RecQ"/>
    <property type="match status" value="1"/>
</dbReference>
<dbReference type="RefSeq" id="WP_082713196.1">
    <property type="nucleotide sequence ID" value="NZ_KQ960462.1"/>
</dbReference>
<evidence type="ECO:0000313" key="17">
    <source>
        <dbReference type="Proteomes" id="UP000070224"/>
    </source>
</evidence>
<evidence type="ECO:0000256" key="11">
    <source>
        <dbReference type="ARBA" id="ARBA00044535"/>
    </source>
</evidence>
<dbReference type="PANTHER" id="PTHR13710:SF105">
    <property type="entry name" value="ATP-DEPENDENT DNA HELICASE Q1"/>
    <property type="match status" value="1"/>
</dbReference>
<dbReference type="NCBIfam" id="TIGR00614">
    <property type="entry name" value="recQ_fam"/>
    <property type="match status" value="1"/>
</dbReference>
<evidence type="ECO:0000256" key="2">
    <source>
        <dbReference type="ARBA" id="ARBA00022723"/>
    </source>
</evidence>
<keyword evidence="7" id="KW-0238">DNA-binding</keyword>
<dbReference type="PROSITE" id="PS51192">
    <property type="entry name" value="HELICASE_ATP_BIND_1"/>
    <property type="match status" value="1"/>
</dbReference>
<name>A0A134B3I1_9PORP</name>
<comment type="caution">
    <text evidence="16">The sequence shown here is derived from an EMBL/GenBank/DDBJ whole genome shotgun (WGS) entry which is preliminary data.</text>
</comment>
<dbReference type="Gene3D" id="1.10.10.10">
    <property type="entry name" value="Winged helix-like DNA-binding domain superfamily/Winged helix DNA-binding domain"/>
    <property type="match status" value="1"/>
</dbReference>
<dbReference type="SUPFAM" id="SSF52540">
    <property type="entry name" value="P-loop containing nucleoside triphosphate hydrolases"/>
    <property type="match status" value="1"/>
</dbReference>
<dbReference type="Proteomes" id="UP000070224">
    <property type="component" value="Unassembled WGS sequence"/>
</dbReference>
<keyword evidence="2" id="KW-0479">Metal-binding</keyword>
<dbReference type="EMBL" id="LSDK01000121">
    <property type="protein sequence ID" value="KXB74482.1"/>
    <property type="molecule type" value="Genomic_DNA"/>
</dbReference>
<dbReference type="InterPro" id="IPR032284">
    <property type="entry name" value="RecQ_Zn-bd"/>
</dbReference>
<keyword evidence="8" id="KW-0413">Isomerase</keyword>
<dbReference type="InterPro" id="IPR004589">
    <property type="entry name" value="DNA_helicase_ATP-dep_RecQ"/>
</dbReference>
<feature type="compositionally biased region" description="Acidic residues" evidence="13">
    <location>
        <begin position="7"/>
        <end position="19"/>
    </location>
</feature>
<dbReference type="GO" id="GO:0043138">
    <property type="term" value="F:3'-5' DNA helicase activity"/>
    <property type="evidence" value="ECO:0007669"/>
    <property type="project" value="UniProtKB-EC"/>
</dbReference>
<dbReference type="InterPro" id="IPR011545">
    <property type="entry name" value="DEAD/DEAH_box_helicase_dom"/>
</dbReference>
<evidence type="ECO:0000256" key="6">
    <source>
        <dbReference type="ARBA" id="ARBA00022840"/>
    </source>
</evidence>
<dbReference type="Gene3D" id="3.40.50.300">
    <property type="entry name" value="P-loop containing nucleotide triphosphate hydrolases"/>
    <property type="match status" value="2"/>
</dbReference>
<dbReference type="InterPro" id="IPR036388">
    <property type="entry name" value="WH-like_DNA-bd_sf"/>
</dbReference>